<accession>A0ABY5FMU0</accession>
<feature type="transmembrane region" description="Helical" evidence="1">
    <location>
        <begin position="20"/>
        <end position="36"/>
    </location>
</feature>
<sequence>MNKQERLHKVKRMNVQWMLLRLMFALPTGVLIYYFLQSQGSPMIMAAFLLSLTSAASILFMREARFVKALTTHDQAKKVIGIQYQLDYLFVIMMAVIFPLMMRLNILTSLIPFVLFVSGSAFILFTHHKLDQQLSWMDIEQPTRREIQRTRFTW</sequence>
<feature type="transmembrane region" description="Helical" evidence="1">
    <location>
        <begin position="82"/>
        <end position="100"/>
    </location>
</feature>
<keyword evidence="1" id="KW-1133">Transmembrane helix</keyword>
<keyword evidence="3" id="KW-1185">Reference proteome</keyword>
<dbReference type="RefSeq" id="WP_255177119.1">
    <property type="nucleotide sequence ID" value="NZ_CP101462.1"/>
</dbReference>
<organism evidence="2 3">
    <name type="scientific">Exiguobacterium aurantiacum</name>
    <dbReference type="NCBI Taxonomy" id="33987"/>
    <lineage>
        <taxon>Bacteria</taxon>
        <taxon>Bacillati</taxon>
        <taxon>Bacillota</taxon>
        <taxon>Bacilli</taxon>
        <taxon>Bacillales</taxon>
        <taxon>Bacillales Family XII. Incertae Sedis</taxon>
        <taxon>Exiguobacterium</taxon>
    </lineage>
</organism>
<evidence type="ECO:0000256" key="1">
    <source>
        <dbReference type="SAM" id="Phobius"/>
    </source>
</evidence>
<dbReference type="EMBL" id="CP101462">
    <property type="protein sequence ID" value="UTT42557.1"/>
    <property type="molecule type" value="Genomic_DNA"/>
</dbReference>
<feature type="transmembrane region" description="Helical" evidence="1">
    <location>
        <begin position="42"/>
        <end position="61"/>
    </location>
</feature>
<proteinExistence type="predicted"/>
<name>A0ABY5FMU0_9BACL</name>
<gene>
    <name evidence="2" type="ORF">NMQ00_13645</name>
</gene>
<protein>
    <submittedName>
        <fullName evidence="2">Uncharacterized protein</fullName>
    </submittedName>
</protein>
<keyword evidence="1" id="KW-0812">Transmembrane</keyword>
<reference evidence="2" key="1">
    <citation type="submission" date="2022-07" db="EMBL/GenBank/DDBJ databases">
        <title>Complete genome of CX2.</title>
        <authorList>
            <person name="Cao G."/>
        </authorList>
    </citation>
    <scope>NUCLEOTIDE SEQUENCE</scope>
    <source>
        <strain evidence="2">CX2</strain>
    </source>
</reference>
<keyword evidence="1" id="KW-0472">Membrane</keyword>
<evidence type="ECO:0000313" key="2">
    <source>
        <dbReference type="EMBL" id="UTT42557.1"/>
    </source>
</evidence>
<dbReference type="Proteomes" id="UP001060325">
    <property type="component" value="Chromosome"/>
</dbReference>
<evidence type="ECO:0000313" key="3">
    <source>
        <dbReference type="Proteomes" id="UP001060325"/>
    </source>
</evidence>
<feature type="transmembrane region" description="Helical" evidence="1">
    <location>
        <begin position="106"/>
        <end position="125"/>
    </location>
</feature>